<dbReference type="Gene3D" id="3.40.50.300">
    <property type="entry name" value="P-loop containing nucleotide triphosphate hydrolases"/>
    <property type="match status" value="1"/>
</dbReference>
<comment type="caution">
    <text evidence="2">The sequence shown here is derived from an EMBL/GenBank/DDBJ whole genome shotgun (WGS) entry which is preliminary data.</text>
</comment>
<evidence type="ECO:0000259" key="1">
    <source>
        <dbReference type="Pfam" id="PF00931"/>
    </source>
</evidence>
<dbReference type="PANTHER" id="PTHR11017:SF574">
    <property type="entry name" value="ADP-RIBOSYL CYCLASE_CYCLIC ADP-RIBOSE HYDROLASE"/>
    <property type="match status" value="1"/>
</dbReference>
<dbReference type="Pfam" id="PF00931">
    <property type="entry name" value="NB-ARC"/>
    <property type="match status" value="1"/>
</dbReference>
<dbReference type="InterPro" id="IPR027417">
    <property type="entry name" value="P-loop_NTPase"/>
</dbReference>
<sequence length="80" mass="8938">MKVLIVLDDVHDEFTELKCLATGLQFSGGSRIIIRSRDKGVLDTCGANNIYGVKGLKHNKALELFCRKAFREKNCSHDLS</sequence>
<organism evidence="2 3">
    <name type="scientific">Citrus x changshan-huyou</name>
    <dbReference type="NCBI Taxonomy" id="2935761"/>
    <lineage>
        <taxon>Eukaryota</taxon>
        <taxon>Viridiplantae</taxon>
        <taxon>Streptophyta</taxon>
        <taxon>Embryophyta</taxon>
        <taxon>Tracheophyta</taxon>
        <taxon>Spermatophyta</taxon>
        <taxon>Magnoliopsida</taxon>
        <taxon>eudicotyledons</taxon>
        <taxon>Gunneridae</taxon>
        <taxon>Pentapetalae</taxon>
        <taxon>rosids</taxon>
        <taxon>malvids</taxon>
        <taxon>Sapindales</taxon>
        <taxon>Rutaceae</taxon>
        <taxon>Aurantioideae</taxon>
        <taxon>Citrus</taxon>
    </lineage>
</organism>
<dbReference type="GO" id="GO:0043531">
    <property type="term" value="F:ADP binding"/>
    <property type="evidence" value="ECO:0007669"/>
    <property type="project" value="InterPro"/>
</dbReference>
<proteinExistence type="predicted"/>
<name>A0AAP0MAL9_9ROSI</name>
<dbReference type="EMBL" id="JBCGBO010000005">
    <property type="protein sequence ID" value="KAK9200682.1"/>
    <property type="molecule type" value="Genomic_DNA"/>
</dbReference>
<dbReference type="InterPro" id="IPR002182">
    <property type="entry name" value="NB-ARC"/>
</dbReference>
<protein>
    <recommendedName>
        <fullName evidence="1">NB-ARC domain-containing protein</fullName>
    </recommendedName>
</protein>
<dbReference type="PANTHER" id="PTHR11017">
    <property type="entry name" value="LEUCINE-RICH REPEAT-CONTAINING PROTEIN"/>
    <property type="match status" value="1"/>
</dbReference>
<dbReference type="AlphaFoldDB" id="A0AAP0MAL9"/>
<dbReference type="GO" id="GO:0006952">
    <property type="term" value="P:defense response"/>
    <property type="evidence" value="ECO:0007669"/>
    <property type="project" value="InterPro"/>
</dbReference>
<feature type="domain" description="NB-ARC" evidence="1">
    <location>
        <begin position="2"/>
        <end position="74"/>
    </location>
</feature>
<keyword evidence="3" id="KW-1185">Reference proteome</keyword>
<dbReference type="InterPro" id="IPR044974">
    <property type="entry name" value="Disease_R_plants"/>
</dbReference>
<gene>
    <name evidence="2" type="ORF">WN944_015880</name>
</gene>
<evidence type="ECO:0000313" key="3">
    <source>
        <dbReference type="Proteomes" id="UP001428341"/>
    </source>
</evidence>
<reference evidence="2 3" key="1">
    <citation type="submission" date="2024-05" db="EMBL/GenBank/DDBJ databases">
        <title>Haplotype-resolved chromosome-level genome assembly of Huyou (Citrus changshanensis).</title>
        <authorList>
            <person name="Miao C."/>
            <person name="Chen W."/>
            <person name="Wu Y."/>
            <person name="Wang L."/>
            <person name="Zhao S."/>
            <person name="Grierson D."/>
            <person name="Xu C."/>
            <person name="Chen K."/>
        </authorList>
    </citation>
    <scope>NUCLEOTIDE SEQUENCE [LARGE SCALE GENOMIC DNA]</scope>
    <source>
        <strain evidence="2">01-14</strain>
        <tissue evidence="2">Leaf</tissue>
    </source>
</reference>
<accession>A0AAP0MAL9</accession>
<evidence type="ECO:0000313" key="2">
    <source>
        <dbReference type="EMBL" id="KAK9200682.1"/>
    </source>
</evidence>
<dbReference type="Proteomes" id="UP001428341">
    <property type="component" value="Unassembled WGS sequence"/>
</dbReference>
<dbReference type="SUPFAM" id="SSF52540">
    <property type="entry name" value="P-loop containing nucleoside triphosphate hydrolases"/>
    <property type="match status" value="1"/>
</dbReference>